<reference evidence="9 12" key="2">
    <citation type="submission" date="2019-04" db="EMBL/GenBank/DDBJ databases">
        <title>Draft genome sequences of Streptomyces avermitilis NBRC 14893.</title>
        <authorList>
            <person name="Komaki H."/>
            <person name="Tamura T."/>
            <person name="Hosoyama A."/>
        </authorList>
    </citation>
    <scope>NUCLEOTIDE SEQUENCE [LARGE SCALE GENOMIC DNA]</scope>
    <source>
        <strain evidence="9 12">NBRC 14893</strain>
    </source>
</reference>
<evidence type="ECO:0000256" key="7">
    <source>
        <dbReference type="SAM" id="Phobius"/>
    </source>
</evidence>
<dbReference type="InterPro" id="IPR038063">
    <property type="entry name" value="Transpep_catalytic_dom"/>
</dbReference>
<feature type="transmembrane region" description="Helical" evidence="7">
    <location>
        <begin position="42"/>
        <end position="62"/>
    </location>
</feature>
<dbReference type="UniPathway" id="UPA00219"/>
<feature type="domain" description="L,D-TPase catalytic" evidence="8">
    <location>
        <begin position="89"/>
        <end position="204"/>
    </location>
</feature>
<protein>
    <recommendedName>
        <fullName evidence="8">L,D-TPase catalytic domain-containing protein</fullName>
    </recommendedName>
</protein>
<evidence type="ECO:0000256" key="2">
    <source>
        <dbReference type="ARBA" id="ARBA00022679"/>
    </source>
</evidence>
<evidence type="ECO:0000259" key="8">
    <source>
        <dbReference type="Pfam" id="PF03734"/>
    </source>
</evidence>
<dbReference type="GO" id="GO:0016740">
    <property type="term" value="F:transferase activity"/>
    <property type="evidence" value="ECO:0007669"/>
    <property type="project" value="UniProtKB-KW"/>
</dbReference>
<dbReference type="Pfam" id="PF03734">
    <property type="entry name" value="YkuD"/>
    <property type="match status" value="1"/>
</dbReference>
<dbReference type="EMBL" id="BJHX01000001">
    <property type="protein sequence ID" value="GDY64473.1"/>
    <property type="molecule type" value="Genomic_DNA"/>
</dbReference>
<keyword evidence="7" id="KW-1133">Transmembrane helix</keyword>
<evidence type="ECO:0000313" key="10">
    <source>
        <dbReference type="EMBL" id="GDY75354.1"/>
    </source>
</evidence>
<dbReference type="InterPro" id="IPR005490">
    <property type="entry name" value="LD_TPept_cat_dom"/>
</dbReference>
<keyword evidence="7" id="KW-0472">Membrane</keyword>
<feature type="compositionally biased region" description="Low complexity" evidence="6">
    <location>
        <begin position="208"/>
        <end position="243"/>
    </location>
</feature>
<feature type="region of interest" description="Disordered" evidence="6">
    <location>
        <begin position="208"/>
        <end position="261"/>
    </location>
</feature>
<evidence type="ECO:0000313" key="11">
    <source>
        <dbReference type="Proteomes" id="UP000299211"/>
    </source>
</evidence>
<dbReference type="Proteomes" id="UP000302139">
    <property type="component" value="Unassembled WGS sequence"/>
</dbReference>
<dbReference type="GO" id="GO:0008360">
    <property type="term" value="P:regulation of cell shape"/>
    <property type="evidence" value="ECO:0007669"/>
    <property type="project" value="UniProtKB-KW"/>
</dbReference>
<proteinExistence type="predicted"/>
<evidence type="ECO:0000256" key="1">
    <source>
        <dbReference type="ARBA" id="ARBA00004752"/>
    </source>
</evidence>
<dbReference type="SUPFAM" id="SSF141523">
    <property type="entry name" value="L,D-transpeptidase catalytic domain-like"/>
    <property type="match status" value="1"/>
</dbReference>
<comment type="caution">
    <text evidence="9">The sequence shown here is derived from an EMBL/GenBank/DDBJ whole genome shotgun (WGS) entry which is preliminary data.</text>
</comment>
<dbReference type="STRING" id="33903.AQJ43_19955"/>
<keyword evidence="4" id="KW-0573">Peptidoglycan synthesis</keyword>
<feature type="compositionally biased region" description="Polar residues" evidence="6">
    <location>
        <begin position="246"/>
        <end position="261"/>
    </location>
</feature>
<keyword evidence="5" id="KW-0961">Cell wall biogenesis/degradation</keyword>
<keyword evidence="2" id="KW-0808">Transferase</keyword>
<evidence type="ECO:0000313" key="12">
    <source>
        <dbReference type="Proteomes" id="UP000302139"/>
    </source>
</evidence>
<dbReference type="Proteomes" id="UP000299211">
    <property type="component" value="Unassembled WGS sequence"/>
</dbReference>
<organism evidence="9 12">
    <name type="scientific">Streptomyces avermitilis</name>
    <dbReference type="NCBI Taxonomy" id="33903"/>
    <lineage>
        <taxon>Bacteria</taxon>
        <taxon>Bacillati</taxon>
        <taxon>Actinomycetota</taxon>
        <taxon>Actinomycetes</taxon>
        <taxon>Kitasatosporales</taxon>
        <taxon>Streptomycetaceae</taxon>
        <taxon>Streptomyces</taxon>
    </lineage>
</organism>
<keyword evidence="3" id="KW-0133">Cell shape</keyword>
<feature type="region of interest" description="Disordered" evidence="6">
    <location>
        <begin position="64"/>
        <end position="86"/>
    </location>
</feature>
<dbReference type="RefSeq" id="WP_048894374.1">
    <property type="nucleotide sequence ID" value="NZ_BAABTN010000078.1"/>
</dbReference>
<evidence type="ECO:0000313" key="9">
    <source>
        <dbReference type="EMBL" id="GDY64473.1"/>
    </source>
</evidence>
<evidence type="ECO:0000256" key="3">
    <source>
        <dbReference type="ARBA" id="ARBA00022960"/>
    </source>
</evidence>
<dbReference type="GO" id="GO:0009252">
    <property type="term" value="P:peptidoglycan biosynthetic process"/>
    <property type="evidence" value="ECO:0007669"/>
    <property type="project" value="UniProtKB-UniPathway"/>
</dbReference>
<dbReference type="AlphaFoldDB" id="A0A4D4M0E8"/>
<dbReference type="CDD" id="cd16913">
    <property type="entry name" value="YkuD_like"/>
    <property type="match status" value="1"/>
</dbReference>
<dbReference type="EMBL" id="BJHY01000001">
    <property type="protein sequence ID" value="GDY75354.1"/>
    <property type="molecule type" value="Genomic_DNA"/>
</dbReference>
<dbReference type="GO" id="GO:0071555">
    <property type="term" value="P:cell wall organization"/>
    <property type="evidence" value="ECO:0007669"/>
    <property type="project" value="UniProtKB-KW"/>
</dbReference>
<evidence type="ECO:0000256" key="6">
    <source>
        <dbReference type="SAM" id="MobiDB-lite"/>
    </source>
</evidence>
<accession>A0A4D4M0E8</accession>
<evidence type="ECO:0000256" key="5">
    <source>
        <dbReference type="ARBA" id="ARBA00023316"/>
    </source>
</evidence>
<evidence type="ECO:0000256" key="4">
    <source>
        <dbReference type="ARBA" id="ARBA00022984"/>
    </source>
</evidence>
<dbReference type="GeneID" id="42527450"/>
<keyword evidence="7" id="KW-0812">Transmembrane</keyword>
<name>A0A4D4M0E8_STRAX</name>
<reference evidence="10 11" key="1">
    <citation type="submission" date="2019-04" db="EMBL/GenBank/DDBJ databases">
        <title>Draft genome sequences of Streptomyces avermitilis ATCC 31267.</title>
        <authorList>
            <person name="Komaki H."/>
            <person name="Tamura T."/>
            <person name="Hosoyama A."/>
        </authorList>
    </citation>
    <scope>NUCLEOTIDE SEQUENCE [LARGE SCALE GENOMIC DNA]</scope>
    <source>
        <strain evidence="10 11">ATCC 31267</strain>
    </source>
</reference>
<gene>
    <name evidence="9" type="ORF">SAV14893_038660</name>
    <name evidence="10" type="ORF">SAV31267_048390</name>
</gene>
<dbReference type="Gene3D" id="2.40.440.10">
    <property type="entry name" value="L,D-transpeptidase catalytic domain-like"/>
    <property type="match status" value="1"/>
</dbReference>
<comment type="pathway">
    <text evidence="1">Cell wall biogenesis; peptidoglycan biosynthesis.</text>
</comment>
<sequence>MSDDLTTELRELAESGEALPVVPGAEIRRRAGARRRRRRTSAAVGGAAAALTLGLALVLNLGGPGAERKPSPAGRPTSTPSTQEAPVATVRLASRILSVDGRTLFVSPGTARRDTPTGRLTVAAKYEVKLVSGEDIGFKGTYSYKVPWMVELRADDGTSVYLGGLSSDEKAPGNYDTTRGWIGLRVVDAKWLYGRLAVGDAVNIDGTASPADSATPDPAGVDTATTETATGGPAAAGSAPEASVRISPTTVTPSPTARNGT</sequence>